<keyword evidence="2" id="KW-0813">Transport</keyword>
<feature type="signal peptide" evidence="4">
    <location>
        <begin position="1"/>
        <end position="23"/>
    </location>
</feature>
<reference evidence="6" key="1">
    <citation type="journal article" date="2019" name="Int. J. Syst. Evol. Microbiol.">
        <title>The Global Catalogue of Microorganisms (GCM) 10K type strain sequencing project: providing services to taxonomists for standard genome sequencing and annotation.</title>
        <authorList>
            <consortium name="The Broad Institute Genomics Platform"/>
            <consortium name="The Broad Institute Genome Sequencing Center for Infectious Disease"/>
            <person name="Wu L."/>
            <person name="Ma J."/>
        </authorList>
    </citation>
    <scope>NUCLEOTIDE SEQUENCE [LARGE SCALE GENOMIC DNA]</scope>
    <source>
        <strain evidence="6">JCM 32148</strain>
    </source>
</reference>
<dbReference type="Pfam" id="PF13416">
    <property type="entry name" value="SBP_bac_8"/>
    <property type="match status" value="1"/>
</dbReference>
<proteinExistence type="inferred from homology"/>
<dbReference type="PROSITE" id="PS51257">
    <property type="entry name" value="PROKAR_LIPOPROTEIN"/>
    <property type="match status" value="1"/>
</dbReference>
<evidence type="ECO:0000256" key="2">
    <source>
        <dbReference type="ARBA" id="ARBA00022448"/>
    </source>
</evidence>
<accession>A0ABW2ZZA6</accession>
<comment type="similarity">
    <text evidence="1">Belongs to the bacterial solute-binding protein 1 family.</text>
</comment>
<dbReference type="Proteomes" id="UP001597053">
    <property type="component" value="Unassembled WGS sequence"/>
</dbReference>
<evidence type="ECO:0000256" key="3">
    <source>
        <dbReference type="ARBA" id="ARBA00022729"/>
    </source>
</evidence>
<feature type="chain" id="PRO_5046832945" evidence="4">
    <location>
        <begin position="24"/>
        <end position="415"/>
    </location>
</feature>
<organism evidence="5 6">
    <name type="scientific">Micromonospora azadirachtae</name>
    <dbReference type="NCBI Taxonomy" id="1970735"/>
    <lineage>
        <taxon>Bacteria</taxon>
        <taxon>Bacillati</taxon>
        <taxon>Actinomycetota</taxon>
        <taxon>Actinomycetes</taxon>
        <taxon>Micromonosporales</taxon>
        <taxon>Micromonosporaceae</taxon>
        <taxon>Micromonospora</taxon>
    </lineage>
</organism>
<dbReference type="PANTHER" id="PTHR30061:SF50">
    <property type="entry name" value="MALTOSE_MALTODEXTRIN-BINDING PERIPLASMIC PROTEIN"/>
    <property type="match status" value="1"/>
</dbReference>
<evidence type="ECO:0000256" key="1">
    <source>
        <dbReference type="ARBA" id="ARBA00008520"/>
    </source>
</evidence>
<dbReference type="Gene3D" id="3.40.190.10">
    <property type="entry name" value="Periplasmic binding protein-like II"/>
    <property type="match status" value="1"/>
</dbReference>
<comment type="caution">
    <text evidence="5">The sequence shown here is derived from an EMBL/GenBank/DDBJ whole genome shotgun (WGS) entry which is preliminary data.</text>
</comment>
<keyword evidence="6" id="KW-1185">Reference proteome</keyword>
<gene>
    <name evidence="5" type="ORF">ACFQZ8_08180</name>
</gene>
<dbReference type="InterPro" id="IPR006059">
    <property type="entry name" value="SBP"/>
</dbReference>
<evidence type="ECO:0000313" key="5">
    <source>
        <dbReference type="EMBL" id="MFD0783890.1"/>
    </source>
</evidence>
<keyword evidence="3 4" id="KW-0732">Signal</keyword>
<evidence type="ECO:0000256" key="4">
    <source>
        <dbReference type="SAM" id="SignalP"/>
    </source>
</evidence>
<evidence type="ECO:0000313" key="6">
    <source>
        <dbReference type="Proteomes" id="UP001597053"/>
    </source>
</evidence>
<dbReference type="PANTHER" id="PTHR30061">
    <property type="entry name" value="MALTOSE-BINDING PERIPLASMIC PROTEIN"/>
    <property type="match status" value="1"/>
</dbReference>
<protein>
    <submittedName>
        <fullName evidence="5">Extracellular solute-binding protein</fullName>
    </submittedName>
</protein>
<name>A0ABW2ZZA6_9ACTN</name>
<dbReference type="SUPFAM" id="SSF53850">
    <property type="entry name" value="Periplasmic binding protein-like II"/>
    <property type="match status" value="1"/>
</dbReference>
<dbReference type="EMBL" id="JBHTHM010000256">
    <property type="protein sequence ID" value="MFD0783890.1"/>
    <property type="molecule type" value="Genomic_DNA"/>
</dbReference>
<sequence length="415" mass="43537">MAPRPLARVAVAGLAAVALLGSAACGSGFDDNSEGTAQSSGPASLQILIGSSGDAETKAVQDAAAKWASDSGNTATVTPAQDLTQQLGQGLAGGTPPDVFYVDAAQFADYASVGALEPYGDKISNAGDFYESLRTAFTYDGKLYCAPKDFSTLALEINTELWTKAGLTDADVPTTWDQLTATAQKIKAKGQVPLALGDTRDRVGAFMVQNGGWLMSEDGKQPTADTPENLAALQYVKDLLTKGLAQYPKQLDAGWSGEAFGRGKAVMTIEGNWIKGALQNDFPNVKYKVVPLPAGAKGQGTLSFTQCWGIAAKSKYKEQAIKFVEAMTSGEQQMSFARAFGVMPSRQSVRDEYVSAFPADKPFIDGAEYAQGPVNAPKMDSVLRDLEAGLQGLATGDPKTILANFDKNAKAALGG</sequence>